<evidence type="ECO:0000256" key="2">
    <source>
        <dbReference type="SAM" id="MobiDB-lite"/>
    </source>
</evidence>
<dbReference type="EMBL" id="SOYY01000003">
    <property type="protein sequence ID" value="KAA0723302.1"/>
    <property type="molecule type" value="Genomic_DNA"/>
</dbReference>
<dbReference type="Proteomes" id="UP000324632">
    <property type="component" value="Chromosome 3"/>
</dbReference>
<accession>A0A5A9PP22</accession>
<dbReference type="PANTHER" id="PTHR13596">
    <property type="entry name" value="SMALL EDRK-RICH FACTOR 1"/>
    <property type="match status" value="1"/>
</dbReference>
<dbReference type="AlphaFoldDB" id="A0A5A9PP22"/>
<name>A0A5A9PP22_9TELE</name>
<evidence type="ECO:0000256" key="1">
    <source>
        <dbReference type="ARBA" id="ARBA00007309"/>
    </source>
</evidence>
<feature type="region of interest" description="Disordered" evidence="2">
    <location>
        <begin position="113"/>
        <end position="168"/>
    </location>
</feature>
<feature type="domain" description="Small EDRK-rich factor-like N-terminal" evidence="3">
    <location>
        <begin position="112"/>
        <end position="145"/>
    </location>
</feature>
<sequence length="168" mass="19084">MKIASIVESSVPFVRVRTRSIPFSPKTQTRSFSQYASYALSKARHLSARGRGFSEREYELTQFENENDSFKNEIYAEVKLFGALVVVGRWTNKEPAWFSSHIWNRHACSVGGNQRELARQKNAKKQSDQGKGKKSEDGLSSAARKQRDAEIMQQKQKKANDKGDPKAK</sequence>
<proteinExistence type="inferred from homology"/>
<feature type="compositionally biased region" description="Basic and acidic residues" evidence="2">
    <location>
        <begin position="158"/>
        <end position="168"/>
    </location>
</feature>
<dbReference type="InterPro" id="IPR040211">
    <property type="entry name" value="SERF1/2-like"/>
</dbReference>
<dbReference type="Pfam" id="PF04419">
    <property type="entry name" value="SERF-like_N"/>
    <property type="match status" value="1"/>
</dbReference>
<organism evidence="4 5">
    <name type="scientific">Triplophysa tibetana</name>
    <dbReference type="NCBI Taxonomy" id="1572043"/>
    <lineage>
        <taxon>Eukaryota</taxon>
        <taxon>Metazoa</taxon>
        <taxon>Chordata</taxon>
        <taxon>Craniata</taxon>
        <taxon>Vertebrata</taxon>
        <taxon>Euteleostomi</taxon>
        <taxon>Actinopterygii</taxon>
        <taxon>Neopterygii</taxon>
        <taxon>Teleostei</taxon>
        <taxon>Ostariophysi</taxon>
        <taxon>Cypriniformes</taxon>
        <taxon>Nemacheilidae</taxon>
        <taxon>Triplophysa</taxon>
    </lineage>
</organism>
<evidence type="ECO:0000313" key="4">
    <source>
        <dbReference type="EMBL" id="KAA0723302.1"/>
    </source>
</evidence>
<comment type="caution">
    <text evidence="4">The sequence shown here is derived from an EMBL/GenBank/DDBJ whole genome shotgun (WGS) entry which is preliminary data.</text>
</comment>
<reference evidence="4 5" key="1">
    <citation type="journal article" date="2019" name="Mol. Ecol. Resour.">
        <title>Chromosome-level genome assembly of Triplophysa tibetana, a fish adapted to the harsh high-altitude environment of the Tibetan Plateau.</title>
        <authorList>
            <person name="Yang X."/>
            <person name="Liu H."/>
            <person name="Ma Z."/>
            <person name="Zou Y."/>
            <person name="Zou M."/>
            <person name="Mao Y."/>
            <person name="Li X."/>
            <person name="Wang H."/>
            <person name="Chen T."/>
            <person name="Wang W."/>
            <person name="Yang R."/>
        </authorList>
    </citation>
    <scope>NUCLEOTIDE SEQUENCE [LARGE SCALE GENOMIC DNA]</scope>
    <source>
        <strain evidence="4">TTIB1903HZAU</strain>
        <tissue evidence="4">Muscle</tissue>
    </source>
</reference>
<evidence type="ECO:0000313" key="5">
    <source>
        <dbReference type="Proteomes" id="UP000324632"/>
    </source>
</evidence>
<keyword evidence="5" id="KW-1185">Reference proteome</keyword>
<feature type="compositionally biased region" description="Basic and acidic residues" evidence="2">
    <location>
        <begin position="125"/>
        <end position="137"/>
    </location>
</feature>
<gene>
    <name evidence="4" type="ORF">E1301_Tti005421</name>
</gene>
<comment type="similarity">
    <text evidence="1">Belongs to the SERF family.</text>
</comment>
<dbReference type="PANTHER" id="PTHR13596:SF0">
    <property type="entry name" value="SI:CH211-39K3.2-RELATED"/>
    <property type="match status" value="1"/>
</dbReference>
<evidence type="ECO:0000259" key="3">
    <source>
        <dbReference type="Pfam" id="PF04419"/>
    </source>
</evidence>
<dbReference type="InterPro" id="IPR007513">
    <property type="entry name" value="SERF-like_N"/>
</dbReference>
<protein>
    <recommendedName>
        <fullName evidence="3">Small EDRK-rich factor-like N-terminal domain-containing protein</fullName>
    </recommendedName>
</protein>